<dbReference type="InterPro" id="IPR013083">
    <property type="entry name" value="Znf_RING/FYVE/PHD"/>
</dbReference>
<dbReference type="AlphaFoldDB" id="A0A2A7MQ62"/>
<evidence type="ECO:0000313" key="2">
    <source>
        <dbReference type="EMBL" id="PEG33855.1"/>
    </source>
</evidence>
<dbReference type="Proteomes" id="UP000220914">
    <property type="component" value="Unassembled WGS sequence"/>
</dbReference>
<name>A0A2A7MQ62_MYCAG</name>
<comment type="caution">
    <text evidence="2">The sequence shown here is derived from an EMBL/GenBank/DDBJ whole genome shotgun (WGS) entry which is preliminary data.</text>
</comment>
<feature type="domain" description="UBP-type" evidence="1">
    <location>
        <begin position="17"/>
        <end position="102"/>
    </location>
</feature>
<dbReference type="RefSeq" id="WP_097943927.1">
    <property type="nucleotide sequence ID" value="NZ_BLKS01000001.1"/>
</dbReference>
<dbReference type="InterPro" id="IPR001607">
    <property type="entry name" value="Znf_UBP"/>
</dbReference>
<organism evidence="2 3">
    <name type="scientific">Mycolicibacterium agri</name>
    <name type="common">Mycobacterium agri</name>
    <dbReference type="NCBI Taxonomy" id="36811"/>
    <lineage>
        <taxon>Bacteria</taxon>
        <taxon>Bacillati</taxon>
        <taxon>Actinomycetota</taxon>
        <taxon>Actinomycetes</taxon>
        <taxon>Mycobacteriales</taxon>
        <taxon>Mycobacteriaceae</taxon>
        <taxon>Mycolicibacterium</taxon>
    </lineage>
</organism>
<evidence type="ECO:0000259" key="1">
    <source>
        <dbReference type="PROSITE" id="PS50271"/>
    </source>
</evidence>
<dbReference type="SUPFAM" id="SSF57850">
    <property type="entry name" value="RING/U-box"/>
    <property type="match status" value="1"/>
</dbReference>
<proteinExistence type="predicted"/>
<dbReference type="OrthoDB" id="120315at2"/>
<keyword evidence="3" id="KW-1185">Reference proteome</keyword>
<evidence type="ECO:0000313" key="3">
    <source>
        <dbReference type="Proteomes" id="UP000220914"/>
    </source>
</evidence>
<sequence length="102" mass="11377">MLRRSRARRARASAASNACPHLSAVTTEPEPITPGQCQECAELGINTWAHLRMCLTCGHVGCCDSSPYQHASEHFRRTGHPVMRSVEPGEAWRWCYIDVRVG</sequence>
<accession>A0A2A7MQ62</accession>
<dbReference type="EMBL" id="PDCP01000089">
    <property type="protein sequence ID" value="PEG33855.1"/>
    <property type="molecule type" value="Genomic_DNA"/>
</dbReference>
<dbReference type="Pfam" id="PF02148">
    <property type="entry name" value="zf-UBP"/>
    <property type="match status" value="1"/>
</dbReference>
<dbReference type="GO" id="GO:0008270">
    <property type="term" value="F:zinc ion binding"/>
    <property type="evidence" value="ECO:0007669"/>
    <property type="project" value="InterPro"/>
</dbReference>
<reference evidence="2 3" key="1">
    <citation type="submission" date="2017-10" db="EMBL/GenBank/DDBJ databases">
        <title>The new phylogeny of genus Mycobacterium.</title>
        <authorList>
            <person name="Tortoli E."/>
            <person name="Trovato A."/>
            <person name="Cirillo D.M."/>
        </authorList>
    </citation>
    <scope>NUCLEOTIDE SEQUENCE [LARGE SCALE GENOMIC DNA]</scope>
    <source>
        <strain evidence="2 3">CCUG37673</strain>
    </source>
</reference>
<dbReference type="Gene3D" id="3.30.40.10">
    <property type="entry name" value="Zinc/RING finger domain, C3HC4 (zinc finger)"/>
    <property type="match status" value="1"/>
</dbReference>
<protein>
    <recommendedName>
        <fullName evidence="1">UBP-type domain-containing protein</fullName>
    </recommendedName>
</protein>
<gene>
    <name evidence="2" type="ORF">CQY20_28620</name>
</gene>
<dbReference type="PROSITE" id="PS50271">
    <property type="entry name" value="ZF_UBP"/>
    <property type="match status" value="1"/>
</dbReference>